<proteinExistence type="predicted"/>
<name>A0A0G1PHU4_9BACT</name>
<gene>
    <name evidence="2" type="ORF">UX47_C0017G0002</name>
</gene>
<keyword evidence="1" id="KW-1133">Transmembrane helix</keyword>
<protein>
    <submittedName>
        <fullName evidence="2">Uncharacterized protein</fullName>
    </submittedName>
</protein>
<dbReference type="Proteomes" id="UP000034794">
    <property type="component" value="Unassembled WGS sequence"/>
</dbReference>
<evidence type="ECO:0000313" key="3">
    <source>
        <dbReference type="Proteomes" id="UP000034794"/>
    </source>
</evidence>
<comment type="caution">
    <text evidence="2">The sequence shown here is derived from an EMBL/GenBank/DDBJ whole genome shotgun (WGS) entry which is preliminary data.</text>
</comment>
<feature type="transmembrane region" description="Helical" evidence="1">
    <location>
        <begin position="14"/>
        <end position="37"/>
    </location>
</feature>
<evidence type="ECO:0000256" key="1">
    <source>
        <dbReference type="SAM" id="Phobius"/>
    </source>
</evidence>
<reference evidence="2 3" key="1">
    <citation type="journal article" date="2015" name="Nature">
        <title>rRNA introns, odd ribosomes, and small enigmatic genomes across a large radiation of phyla.</title>
        <authorList>
            <person name="Brown C.T."/>
            <person name="Hug L.A."/>
            <person name="Thomas B.C."/>
            <person name="Sharon I."/>
            <person name="Castelle C.J."/>
            <person name="Singh A."/>
            <person name="Wilkins M.J."/>
            <person name="Williams K.H."/>
            <person name="Banfield J.F."/>
        </authorList>
    </citation>
    <scope>NUCLEOTIDE SEQUENCE [LARGE SCALE GENOMIC DNA]</scope>
</reference>
<accession>A0A0G1PHU4</accession>
<feature type="transmembrane region" description="Helical" evidence="1">
    <location>
        <begin position="49"/>
        <end position="67"/>
    </location>
</feature>
<keyword evidence="1" id="KW-0472">Membrane</keyword>
<sequence>MLVGRRTLMSKRGWCRFCGAILMLTGFICMLTLWWQWRVELWVVTTEDKVLICGLLGIGLVLLLVSVDWKKFNADNQVGQVKAGAEIAPVVPDKNAPKT</sequence>
<dbReference type="EMBL" id="LCMI01000017">
    <property type="protein sequence ID" value="KKU32252.1"/>
    <property type="molecule type" value="Genomic_DNA"/>
</dbReference>
<keyword evidence="1" id="KW-0812">Transmembrane</keyword>
<dbReference type="AlphaFoldDB" id="A0A0G1PHU4"/>
<organism evidence="2 3">
    <name type="scientific">Candidatus Collierbacteria bacterium GW2011_GWA2_46_26</name>
    <dbReference type="NCBI Taxonomy" id="1618381"/>
    <lineage>
        <taxon>Bacteria</taxon>
        <taxon>Candidatus Collieribacteriota</taxon>
    </lineage>
</organism>
<evidence type="ECO:0000313" key="2">
    <source>
        <dbReference type="EMBL" id="KKU32252.1"/>
    </source>
</evidence>